<evidence type="ECO:0000313" key="2">
    <source>
        <dbReference type="EMBL" id="MRG95196.1"/>
    </source>
</evidence>
<organism evidence="2 3">
    <name type="scientific">Polyangium spumosum</name>
    <dbReference type="NCBI Taxonomy" id="889282"/>
    <lineage>
        <taxon>Bacteria</taxon>
        <taxon>Pseudomonadati</taxon>
        <taxon>Myxococcota</taxon>
        <taxon>Polyangia</taxon>
        <taxon>Polyangiales</taxon>
        <taxon>Polyangiaceae</taxon>
        <taxon>Polyangium</taxon>
    </lineage>
</organism>
<evidence type="ECO:0000256" key="1">
    <source>
        <dbReference type="SAM" id="MobiDB-lite"/>
    </source>
</evidence>
<reference evidence="2 3" key="1">
    <citation type="submission" date="2019-10" db="EMBL/GenBank/DDBJ databases">
        <title>A soil myxobacterium in the family Polyangiaceae.</title>
        <authorList>
            <person name="Li Y."/>
            <person name="Wang J."/>
        </authorList>
    </citation>
    <scope>NUCLEOTIDE SEQUENCE [LARGE SCALE GENOMIC DNA]</scope>
    <source>
        <strain evidence="2 3">DSM 14734</strain>
    </source>
</reference>
<gene>
    <name evidence="2" type="ORF">GF068_25235</name>
</gene>
<dbReference type="Proteomes" id="UP000440224">
    <property type="component" value="Unassembled WGS sequence"/>
</dbReference>
<dbReference type="EMBL" id="WJIE01000007">
    <property type="protein sequence ID" value="MRG95196.1"/>
    <property type="molecule type" value="Genomic_DNA"/>
</dbReference>
<keyword evidence="3" id="KW-1185">Reference proteome</keyword>
<proteinExistence type="predicted"/>
<sequence length="147" mass="15683">MQSKGLANGRAPGGRDSEDDPPSTQPTTARSVGAPSDSTVLLCVQVTPPDARIYLDDMLISVGPHRGRIPCELRWRILRAVAPGYVPWAEVIMPVTDITVAVALGRKAQSLPPPPRPIRVVLRQPEEPAPDSAPPSSTDPLAITVGW</sequence>
<dbReference type="OrthoDB" id="9835642at2"/>
<dbReference type="RefSeq" id="WP_153822019.1">
    <property type="nucleotide sequence ID" value="NZ_WJIE01000007.1"/>
</dbReference>
<evidence type="ECO:0008006" key="4">
    <source>
        <dbReference type="Google" id="ProtNLM"/>
    </source>
</evidence>
<name>A0A6N7PWH7_9BACT</name>
<accession>A0A6N7PWH7</accession>
<feature type="region of interest" description="Disordered" evidence="1">
    <location>
        <begin position="1"/>
        <end position="35"/>
    </location>
</feature>
<evidence type="ECO:0000313" key="3">
    <source>
        <dbReference type="Proteomes" id="UP000440224"/>
    </source>
</evidence>
<dbReference type="AlphaFoldDB" id="A0A6N7PWH7"/>
<comment type="caution">
    <text evidence="2">The sequence shown here is derived from an EMBL/GenBank/DDBJ whole genome shotgun (WGS) entry which is preliminary data.</text>
</comment>
<protein>
    <recommendedName>
        <fullName evidence="4">PEGA domain-containing protein</fullName>
    </recommendedName>
</protein>
<feature type="region of interest" description="Disordered" evidence="1">
    <location>
        <begin position="123"/>
        <end position="147"/>
    </location>
</feature>